<evidence type="ECO:0000259" key="2">
    <source>
        <dbReference type="Pfam" id="PF20167"/>
    </source>
</evidence>
<protein>
    <recommendedName>
        <fullName evidence="2">Putative plant transposon protein domain-containing protein</fullName>
    </recommendedName>
</protein>
<dbReference type="EMBL" id="JASCZI010242424">
    <property type="protein sequence ID" value="MED6211019.1"/>
    <property type="molecule type" value="Genomic_DNA"/>
</dbReference>
<accession>A0ABU6YP16</accession>
<dbReference type="Pfam" id="PF20167">
    <property type="entry name" value="Transposase_32"/>
    <property type="match status" value="1"/>
</dbReference>
<comment type="caution">
    <text evidence="3">The sequence shown here is derived from an EMBL/GenBank/DDBJ whole genome shotgun (WGS) entry which is preliminary data.</text>
</comment>
<reference evidence="3 4" key="1">
    <citation type="journal article" date="2023" name="Plants (Basel)">
        <title>Bridging the Gap: Combining Genomics and Transcriptomics Approaches to Understand Stylosanthes scabra, an Orphan Legume from the Brazilian Caatinga.</title>
        <authorList>
            <person name="Ferreira-Neto J.R.C."/>
            <person name="da Silva M.D."/>
            <person name="Binneck E."/>
            <person name="de Melo N.F."/>
            <person name="da Silva R.H."/>
            <person name="de Melo A.L.T.M."/>
            <person name="Pandolfi V."/>
            <person name="Bustamante F.O."/>
            <person name="Brasileiro-Vidal A.C."/>
            <person name="Benko-Iseppon A.M."/>
        </authorList>
    </citation>
    <scope>NUCLEOTIDE SEQUENCE [LARGE SCALE GENOMIC DNA]</scope>
    <source>
        <tissue evidence="3">Leaves</tissue>
    </source>
</reference>
<sequence length="515" mass="58747">MPHSFYITPTRDPSTNEATTTPSINTPPHTTKPTSTFPSLHPPPGASRSTQPPYSFPSSYSRGPLHYPLYISLHPPSPRCFLLHSPSHLHPFSLCISIIFAPSQFTSMASSSNAPKRKKGKGKVVADDDSDAFDPTKFKSPFHQNFFNTYVSSKVIIQDATFELQDVRYPQIIQQIDLRGWKRLNKPKKKISQSIIREFYSNARVDPDTESGPRFHTFVRGVLMNFSYERVKEVMKFKGPLNTEMSYKTRMIPANHDPDAIIRDLCVEGAVWELGAHNKPRILRRTDLIPIAKGWHEFIIHNILPTKNQSEVTLNRAVLIHCIMQGQEVRVEKLIVDSMMKVINKLHFPKTPLALPNIIARLCDEMEVPYVASRPIEVIPKAKVITTTMMEGIKNPPQPQFHHEQPAYDAANMPQGYGWGQLQEDMGNILTQQTAYGRRLQDIEARQKEIWVEQQQFQQDSGNMYTHWGLQQMNQNLAPIAPAKIPRIIKENSKQRDHCFMGCSALGHPRDHQVH</sequence>
<feature type="domain" description="Putative plant transposon protein" evidence="2">
    <location>
        <begin position="179"/>
        <end position="369"/>
    </location>
</feature>
<name>A0ABU6YP16_9FABA</name>
<evidence type="ECO:0000313" key="3">
    <source>
        <dbReference type="EMBL" id="MED6211019.1"/>
    </source>
</evidence>
<dbReference type="InterPro" id="IPR046796">
    <property type="entry name" value="Transposase_32_dom"/>
</dbReference>
<proteinExistence type="predicted"/>
<feature type="compositionally biased region" description="Polar residues" evidence="1">
    <location>
        <begin position="11"/>
        <end position="38"/>
    </location>
</feature>
<gene>
    <name evidence="3" type="ORF">PIB30_069627</name>
</gene>
<feature type="compositionally biased region" description="Polar residues" evidence="1">
    <location>
        <begin position="47"/>
        <end position="57"/>
    </location>
</feature>
<organism evidence="3 4">
    <name type="scientific">Stylosanthes scabra</name>
    <dbReference type="NCBI Taxonomy" id="79078"/>
    <lineage>
        <taxon>Eukaryota</taxon>
        <taxon>Viridiplantae</taxon>
        <taxon>Streptophyta</taxon>
        <taxon>Embryophyta</taxon>
        <taxon>Tracheophyta</taxon>
        <taxon>Spermatophyta</taxon>
        <taxon>Magnoliopsida</taxon>
        <taxon>eudicotyledons</taxon>
        <taxon>Gunneridae</taxon>
        <taxon>Pentapetalae</taxon>
        <taxon>rosids</taxon>
        <taxon>fabids</taxon>
        <taxon>Fabales</taxon>
        <taxon>Fabaceae</taxon>
        <taxon>Papilionoideae</taxon>
        <taxon>50 kb inversion clade</taxon>
        <taxon>dalbergioids sensu lato</taxon>
        <taxon>Dalbergieae</taxon>
        <taxon>Pterocarpus clade</taxon>
        <taxon>Stylosanthes</taxon>
    </lineage>
</organism>
<evidence type="ECO:0000256" key="1">
    <source>
        <dbReference type="SAM" id="MobiDB-lite"/>
    </source>
</evidence>
<keyword evidence="4" id="KW-1185">Reference proteome</keyword>
<dbReference type="Proteomes" id="UP001341840">
    <property type="component" value="Unassembled WGS sequence"/>
</dbReference>
<feature type="region of interest" description="Disordered" evidence="1">
    <location>
        <begin position="1"/>
        <end position="57"/>
    </location>
</feature>
<evidence type="ECO:0000313" key="4">
    <source>
        <dbReference type="Proteomes" id="UP001341840"/>
    </source>
</evidence>